<feature type="region of interest" description="Disordered" evidence="10">
    <location>
        <begin position="446"/>
        <end position="574"/>
    </location>
</feature>
<feature type="region of interest" description="Disordered" evidence="10">
    <location>
        <begin position="380"/>
        <end position="401"/>
    </location>
</feature>
<feature type="compositionally biased region" description="Low complexity" evidence="10">
    <location>
        <begin position="386"/>
        <end position="400"/>
    </location>
</feature>
<sequence length="686" mass="73830">MKAVGLKAQARVVSATRSVACGDQRDIHPPLSLESAITPLLCFASVIYIAASRVRQMLYSKGILHVERIPVPVISIGNVTWGGNGKTPMAEYVAKRCLLAGCRPLILERGYGGGDEVRLLRARLNGTSTVIGVGKDRVKVASDAIHGYGVAAESMQGDRQGRPDQALVWKDLFRRRPNGTNVSRRSGFPANAPSHYAPSSSGKTDSIDGDRHDGRAATVLCCCGRDGIDESSWQHAFNTPSTTVLSGGSSAAASSDSEGFRGRKTVGVEDKSSCTGDGIGVAILDDGMQHWRLGRDLEVVMVNALSPWGNGRTVPRGPLRENPATAIGRADVVAVHHSDLVPKGALVELLEEMKKLAGPAAMVIKTAMIPTHFIRLRSPTRGTALPSSSSSSPPSSENSSWAGEICCERGLSAGFIPGKPHSKNSTDQCKCLDILDLRLDLDGSMNTGSDLRESNPSAGEHCGEGGGYEATITNHEKNRLPRIAVDIDSPRRQPAGNLPGVTVNRNRREHGQRQPEEENGEEKGGQEEGEEKGGREKGEEEVKDKEIEDYEGEEKREDKGGEKGGEEKGEEEEALASLTVVQGAAVLSVSGIGCPSSFRLSLMSLGAFHVEALDLGDHHRFTLEDAELVKWQLGQLEKRFAGERRVFLVMTEKDYMRDKCNMQRWFGPMGSALVLSAELQIIGDEV</sequence>
<dbReference type="GO" id="GO:0009029">
    <property type="term" value="F:lipid-A 4'-kinase activity"/>
    <property type="evidence" value="ECO:0007669"/>
    <property type="project" value="UniProtKB-EC"/>
</dbReference>
<accession>A0A388LSG2</accession>
<comment type="pathway">
    <text evidence="1">Glycolipid biosynthesis; lipid IV(A) biosynthesis; lipid IV(A) from (3R)-3-hydroxytetradecanoyl-[acyl-carrier-protein] and UDP-N-acetyl-alpha-D-glucosamine: step 6/6.</text>
</comment>
<evidence type="ECO:0000256" key="1">
    <source>
        <dbReference type="ARBA" id="ARBA00004870"/>
    </source>
</evidence>
<feature type="region of interest" description="Disordered" evidence="10">
    <location>
        <begin position="178"/>
        <end position="209"/>
    </location>
</feature>
<dbReference type="EC" id="2.7.1.130" evidence="2"/>
<dbReference type="GO" id="GO:0016020">
    <property type="term" value="C:membrane"/>
    <property type="evidence" value="ECO:0007669"/>
    <property type="project" value="GOC"/>
</dbReference>
<keyword evidence="6" id="KW-0547">Nucleotide-binding</keyword>
<evidence type="ECO:0000256" key="6">
    <source>
        <dbReference type="ARBA" id="ARBA00022741"/>
    </source>
</evidence>
<dbReference type="GO" id="GO:0009245">
    <property type="term" value="P:lipid A biosynthetic process"/>
    <property type="evidence" value="ECO:0007669"/>
    <property type="project" value="UniProtKB-KW"/>
</dbReference>
<dbReference type="Gramene" id="GBG85199">
    <property type="protein sequence ID" value="GBG85199"/>
    <property type="gene ID" value="CBR_g39764"/>
</dbReference>
<evidence type="ECO:0000313" key="11">
    <source>
        <dbReference type="EMBL" id="GBG85199.1"/>
    </source>
</evidence>
<dbReference type="EMBL" id="BFEA01000509">
    <property type="protein sequence ID" value="GBG85199.1"/>
    <property type="molecule type" value="Genomic_DNA"/>
</dbReference>
<keyword evidence="7" id="KW-0418">Kinase</keyword>
<keyword evidence="9" id="KW-0443">Lipid metabolism</keyword>
<dbReference type="GO" id="GO:0005524">
    <property type="term" value="F:ATP binding"/>
    <property type="evidence" value="ECO:0007669"/>
    <property type="project" value="UniProtKB-KW"/>
</dbReference>
<name>A0A388LSG2_CHABU</name>
<feature type="compositionally biased region" description="Basic and acidic residues" evidence="10">
    <location>
        <begin position="509"/>
        <end position="546"/>
    </location>
</feature>
<feature type="compositionally biased region" description="Low complexity" evidence="10">
    <location>
        <begin position="246"/>
        <end position="257"/>
    </location>
</feature>
<protein>
    <recommendedName>
        <fullName evidence="2">tetraacyldisaccharide 4'-kinase</fullName>
        <ecNumber evidence="2">2.7.1.130</ecNumber>
    </recommendedName>
</protein>
<dbReference type="UniPathway" id="UPA00359">
    <property type="reaction ID" value="UER00482"/>
</dbReference>
<feature type="compositionally biased region" description="Polar residues" evidence="10">
    <location>
        <begin position="446"/>
        <end position="457"/>
    </location>
</feature>
<evidence type="ECO:0000256" key="3">
    <source>
        <dbReference type="ARBA" id="ARBA00022516"/>
    </source>
</evidence>
<reference evidence="11 12" key="1">
    <citation type="journal article" date="2018" name="Cell">
        <title>The Chara Genome: Secondary Complexity and Implications for Plant Terrestrialization.</title>
        <authorList>
            <person name="Nishiyama T."/>
            <person name="Sakayama H."/>
            <person name="Vries J.D."/>
            <person name="Buschmann H."/>
            <person name="Saint-Marcoux D."/>
            <person name="Ullrich K.K."/>
            <person name="Haas F.B."/>
            <person name="Vanderstraeten L."/>
            <person name="Becker D."/>
            <person name="Lang D."/>
            <person name="Vosolsobe S."/>
            <person name="Rombauts S."/>
            <person name="Wilhelmsson P.K.I."/>
            <person name="Janitza P."/>
            <person name="Kern R."/>
            <person name="Heyl A."/>
            <person name="Rumpler F."/>
            <person name="Villalobos L.I.A.C."/>
            <person name="Clay J.M."/>
            <person name="Skokan R."/>
            <person name="Toyoda A."/>
            <person name="Suzuki Y."/>
            <person name="Kagoshima H."/>
            <person name="Schijlen E."/>
            <person name="Tajeshwar N."/>
            <person name="Catarino B."/>
            <person name="Hetherington A.J."/>
            <person name="Saltykova A."/>
            <person name="Bonnot C."/>
            <person name="Breuninger H."/>
            <person name="Symeonidi A."/>
            <person name="Radhakrishnan G.V."/>
            <person name="Van Nieuwerburgh F."/>
            <person name="Deforce D."/>
            <person name="Chang C."/>
            <person name="Karol K.G."/>
            <person name="Hedrich R."/>
            <person name="Ulvskov P."/>
            <person name="Glockner G."/>
            <person name="Delwiche C.F."/>
            <person name="Petrasek J."/>
            <person name="Van de Peer Y."/>
            <person name="Friml J."/>
            <person name="Beilby M."/>
            <person name="Dolan L."/>
            <person name="Kohara Y."/>
            <person name="Sugano S."/>
            <person name="Fujiyama A."/>
            <person name="Delaux P.-M."/>
            <person name="Quint M."/>
            <person name="TheiBen G."/>
            <person name="Hagemann M."/>
            <person name="Harholt J."/>
            <person name="Dunand C."/>
            <person name="Zachgo S."/>
            <person name="Langdale J."/>
            <person name="Maumus F."/>
            <person name="Straeten D.V.D."/>
            <person name="Gould S.B."/>
            <person name="Rensing S.A."/>
        </authorList>
    </citation>
    <scope>NUCLEOTIDE SEQUENCE [LARGE SCALE GENOMIC DNA]</scope>
    <source>
        <strain evidence="11 12">S276</strain>
    </source>
</reference>
<keyword evidence="8" id="KW-0067">ATP-binding</keyword>
<keyword evidence="5" id="KW-0808">Transferase</keyword>
<dbReference type="PANTHER" id="PTHR42724:SF1">
    <property type="entry name" value="TETRAACYLDISACCHARIDE 4'-KINASE, MITOCHONDRIAL-RELATED"/>
    <property type="match status" value="1"/>
</dbReference>
<dbReference type="HAMAP" id="MF_00409">
    <property type="entry name" value="LpxK"/>
    <property type="match status" value="1"/>
</dbReference>
<feature type="compositionally biased region" description="Basic and acidic residues" evidence="10">
    <location>
        <begin position="553"/>
        <end position="567"/>
    </location>
</feature>
<evidence type="ECO:0000256" key="5">
    <source>
        <dbReference type="ARBA" id="ARBA00022679"/>
    </source>
</evidence>
<evidence type="ECO:0000256" key="10">
    <source>
        <dbReference type="SAM" id="MobiDB-lite"/>
    </source>
</evidence>
<comment type="caution">
    <text evidence="11">The sequence shown here is derived from an EMBL/GenBank/DDBJ whole genome shotgun (WGS) entry which is preliminary data.</text>
</comment>
<evidence type="ECO:0000256" key="7">
    <source>
        <dbReference type="ARBA" id="ARBA00022777"/>
    </source>
</evidence>
<keyword evidence="12" id="KW-1185">Reference proteome</keyword>
<feature type="region of interest" description="Disordered" evidence="10">
    <location>
        <begin position="243"/>
        <end position="264"/>
    </location>
</feature>
<evidence type="ECO:0000256" key="9">
    <source>
        <dbReference type="ARBA" id="ARBA00023098"/>
    </source>
</evidence>
<dbReference type="Proteomes" id="UP000265515">
    <property type="component" value="Unassembled WGS sequence"/>
</dbReference>
<keyword evidence="3" id="KW-0444">Lipid biosynthesis</keyword>
<dbReference type="AlphaFoldDB" id="A0A388LSG2"/>
<gene>
    <name evidence="11" type="ORF">CBR_g39764</name>
</gene>
<evidence type="ECO:0000313" key="12">
    <source>
        <dbReference type="Proteomes" id="UP000265515"/>
    </source>
</evidence>
<evidence type="ECO:0000256" key="2">
    <source>
        <dbReference type="ARBA" id="ARBA00012071"/>
    </source>
</evidence>
<dbReference type="STRING" id="69332.A0A388LSG2"/>
<dbReference type="Pfam" id="PF02606">
    <property type="entry name" value="LpxK"/>
    <property type="match status" value="3"/>
</dbReference>
<keyword evidence="4" id="KW-0441">Lipid A biosynthesis</keyword>
<dbReference type="PANTHER" id="PTHR42724">
    <property type="entry name" value="TETRAACYLDISACCHARIDE 4'-KINASE"/>
    <property type="match status" value="1"/>
</dbReference>
<evidence type="ECO:0000256" key="8">
    <source>
        <dbReference type="ARBA" id="ARBA00022840"/>
    </source>
</evidence>
<organism evidence="11 12">
    <name type="scientific">Chara braunii</name>
    <name type="common">Braun's stonewort</name>
    <dbReference type="NCBI Taxonomy" id="69332"/>
    <lineage>
        <taxon>Eukaryota</taxon>
        <taxon>Viridiplantae</taxon>
        <taxon>Streptophyta</taxon>
        <taxon>Charophyceae</taxon>
        <taxon>Charales</taxon>
        <taxon>Characeae</taxon>
        <taxon>Chara</taxon>
    </lineage>
</organism>
<evidence type="ECO:0000256" key="4">
    <source>
        <dbReference type="ARBA" id="ARBA00022556"/>
    </source>
</evidence>
<dbReference type="OrthoDB" id="10266567at2759"/>
<proteinExistence type="inferred from homology"/>
<dbReference type="InterPro" id="IPR003758">
    <property type="entry name" value="LpxK"/>
</dbReference>